<evidence type="ECO:0000259" key="2">
    <source>
        <dbReference type="Pfam" id="PF13478"/>
    </source>
</evidence>
<organism evidence="3 4">
    <name type="scientific">Devosia limi DSM 17137</name>
    <dbReference type="NCBI Taxonomy" id="1121477"/>
    <lineage>
        <taxon>Bacteria</taxon>
        <taxon>Pseudomonadati</taxon>
        <taxon>Pseudomonadota</taxon>
        <taxon>Alphaproteobacteria</taxon>
        <taxon>Hyphomicrobiales</taxon>
        <taxon>Devosiaceae</taxon>
        <taxon>Devosia</taxon>
    </lineage>
</organism>
<evidence type="ECO:0000313" key="4">
    <source>
        <dbReference type="Proteomes" id="UP000184533"/>
    </source>
</evidence>
<protein>
    <submittedName>
        <fullName evidence="3">Xanthine dehydrogenase accessory factor</fullName>
    </submittedName>
</protein>
<accession>A0A1M4WX60</accession>
<dbReference type="Pfam" id="PF13478">
    <property type="entry name" value="XdhC_C"/>
    <property type="match status" value="1"/>
</dbReference>
<dbReference type="InterPro" id="IPR052698">
    <property type="entry name" value="MoCofactor_Util/Proc"/>
</dbReference>
<dbReference type="Proteomes" id="UP000184533">
    <property type="component" value="Unassembled WGS sequence"/>
</dbReference>
<dbReference type="PANTHER" id="PTHR30388">
    <property type="entry name" value="ALDEHYDE OXIDOREDUCTASE MOLYBDENUM COFACTOR ASSEMBLY PROTEIN"/>
    <property type="match status" value="1"/>
</dbReference>
<sequence>MPSTHRPASAQSSSDLACSVPGTGRVAGGPVPFAEFVLPWFNAKAAQGMRVALVTLVEVDGSSPRPLGSQMAVAEDGSAIGNITGGCAEAAIVTEALVAIEAQSNRRIRYGKGSPYFDIRLPCGSGIEIYINARIDPELIMAAAERLQARQPVTLVQDTRAHRSWLETGPVVSPEAKAEYRKHYEPARRIVAIGKGAILGSLCQLGAMAGFEIVAISTEPDLLAQIAPHCAEQVHLKSPRDFAYAGLDQWSAAVLLFHEHEWEPAILGKILGSPCFYVGALGSRRTHANRVQTLGHMGFAADDILRIRAPVGLDIGASSPPEIAIAILGEIIAARRRAEPANALA</sequence>
<dbReference type="Gene3D" id="3.40.50.720">
    <property type="entry name" value="NAD(P)-binding Rossmann-like Domain"/>
    <property type="match status" value="1"/>
</dbReference>
<dbReference type="PANTHER" id="PTHR30388:SF4">
    <property type="entry name" value="MOLYBDENUM COFACTOR INSERTION CHAPERONE PAOD"/>
    <property type="match status" value="1"/>
</dbReference>
<evidence type="ECO:0000259" key="1">
    <source>
        <dbReference type="Pfam" id="PF02625"/>
    </source>
</evidence>
<dbReference type="Pfam" id="PF02625">
    <property type="entry name" value="XdhC_CoxI"/>
    <property type="match status" value="1"/>
</dbReference>
<dbReference type="EMBL" id="FQVC01000003">
    <property type="protein sequence ID" value="SHE85643.1"/>
    <property type="molecule type" value="Genomic_DNA"/>
</dbReference>
<proteinExistence type="predicted"/>
<dbReference type="AlphaFoldDB" id="A0A1M4WX60"/>
<feature type="domain" description="XdhC- CoxI" evidence="1">
    <location>
        <begin position="46"/>
        <end position="111"/>
    </location>
</feature>
<gene>
    <name evidence="3" type="ORF">SAMN02745223_01237</name>
</gene>
<dbReference type="InterPro" id="IPR027051">
    <property type="entry name" value="XdhC_Rossmann_dom"/>
</dbReference>
<dbReference type="InterPro" id="IPR003777">
    <property type="entry name" value="XdhC_CoxI"/>
</dbReference>
<feature type="domain" description="XdhC Rossmann" evidence="2">
    <location>
        <begin position="191"/>
        <end position="331"/>
    </location>
</feature>
<evidence type="ECO:0000313" key="3">
    <source>
        <dbReference type="EMBL" id="SHE85643.1"/>
    </source>
</evidence>
<name>A0A1M4WX60_9HYPH</name>
<reference evidence="3 4" key="1">
    <citation type="submission" date="2016-11" db="EMBL/GenBank/DDBJ databases">
        <authorList>
            <person name="Jaros S."/>
            <person name="Januszkiewicz K."/>
            <person name="Wedrychowicz H."/>
        </authorList>
    </citation>
    <scope>NUCLEOTIDE SEQUENCE [LARGE SCALE GENOMIC DNA]</scope>
    <source>
        <strain evidence="3 4">DSM 17137</strain>
    </source>
</reference>